<accession>A0A0F8Y9F7</accession>
<dbReference type="AlphaFoldDB" id="A0A0F8Y9F7"/>
<evidence type="ECO:0000313" key="1">
    <source>
        <dbReference type="EMBL" id="KKK77998.1"/>
    </source>
</evidence>
<sequence length="50" mass="5382">MTFSTQQQVTVVCVACREVIQLGTMVAVVSSECEACKADLSEQLTEARST</sequence>
<reference evidence="1" key="1">
    <citation type="journal article" date="2015" name="Nature">
        <title>Complex archaea that bridge the gap between prokaryotes and eukaryotes.</title>
        <authorList>
            <person name="Spang A."/>
            <person name="Saw J.H."/>
            <person name="Jorgensen S.L."/>
            <person name="Zaremba-Niedzwiedzka K."/>
            <person name="Martijn J."/>
            <person name="Lind A.E."/>
            <person name="van Eijk R."/>
            <person name="Schleper C."/>
            <person name="Guy L."/>
            <person name="Ettema T.J."/>
        </authorList>
    </citation>
    <scope>NUCLEOTIDE SEQUENCE</scope>
</reference>
<comment type="caution">
    <text evidence="1">The sequence shown here is derived from an EMBL/GenBank/DDBJ whole genome shotgun (WGS) entry which is preliminary data.</text>
</comment>
<feature type="non-terminal residue" evidence="1">
    <location>
        <position position="50"/>
    </location>
</feature>
<proteinExistence type="predicted"/>
<name>A0A0F8Y9F7_9ZZZZ</name>
<protein>
    <submittedName>
        <fullName evidence="1">Uncharacterized protein</fullName>
    </submittedName>
</protein>
<dbReference type="EMBL" id="LAZR01054692">
    <property type="protein sequence ID" value="KKK77998.1"/>
    <property type="molecule type" value="Genomic_DNA"/>
</dbReference>
<organism evidence="1">
    <name type="scientific">marine sediment metagenome</name>
    <dbReference type="NCBI Taxonomy" id="412755"/>
    <lineage>
        <taxon>unclassified sequences</taxon>
        <taxon>metagenomes</taxon>
        <taxon>ecological metagenomes</taxon>
    </lineage>
</organism>
<gene>
    <name evidence="1" type="ORF">LCGC14_2847990</name>
</gene>